<keyword evidence="2" id="KW-1185">Reference proteome</keyword>
<organism evidence="1 2">
    <name type="scientific">Chryseobacterium viscerum</name>
    <dbReference type="NCBI Taxonomy" id="1037377"/>
    <lineage>
        <taxon>Bacteria</taxon>
        <taxon>Pseudomonadati</taxon>
        <taxon>Bacteroidota</taxon>
        <taxon>Flavobacteriia</taxon>
        <taxon>Flavobacteriales</taxon>
        <taxon>Weeksellaceae</taxon>
        <taxon>Chryseobacterium group</taxon>
        <taxon>Chryseobacterium</taxon>
    </lineage>
</organism>
<evidence type="ECO:0000313" key="2">
    <source>
        <dbReference type="Proteomes" id="UP000326384"/>
    </source>
</evidence>
<protein>
    <recommendedName>
        <fullName evidence="3">DUF5020 domain-containing protein</fullName>
    </recommendedName>
</protein>
<comment type="caution">
    <text evidence="1">The sequence shown here is derived from an EMBL/GenBank/DDBJ whole genome shotgun (WGS) entry which is preliminary data.</text>
</comment>
<dbReference type="Proteomes" id="UP000326384">
    <property type="component" value="Unassembled WGS sequence"/>
</dbReference>
<dbReference type="RefSeq" id="WP_152290757.1">
    <property type="nucleotide sequence ID" value="NZ_VTPV01000010.1"/>
</dbReference>
<accession>A0A5N4BMH3</accession>
<evidence type="ECO:0008006" key="3">
    <source>
        <dbReference type="Google" id="ProtNLM"/>
    </source>
</evidence>
<name>A0A5N4BMH3_9FLAO</name>
<sequence>MKKILFTCFFIFSFYNLDAQSQIYIDAFSGSKGQTAEFFFLSPIDDHNKWTVFSRTEMFLHDYKTEHPAFTNFNTVSYNFAKNLGLTAGTYASSSYPFSVRLGLQYFIENEEFLVYANLTSAVTKDPDAQLLVIGNYLPKLSEKWRLFTSAEFRTAISYKDGHQFSLQTFKLGAKYNSKITFGITAALEEHRHHETELNIGPFINLNLTRPNENK</sequence>
<proteinExistence type="predicted"/>
<reference evidence="1 2" key="1">
    <citation type="journal article" date="2019" name="Stand. Genomic Sci.">
        <title>Draft Whole-Genome Sequence of a Novel Chryseobacterium viscerum Strain Isolated from Fresh Water at Dripping Springs, New Mexico.</title>
        <authorList>
            <person name="Kyndt J.A."/>
            <person name="Moore T.C."/>
        </authorList>
    </citation>
    <scope>NUCLEOTIDE SEQUENCE [LARGE SCALE GENOMIC DNA]</scope>
    <source>
        <strain evidence="1 2">DPS</strain>
    </source>
</reference>
<gene>
    <name evidence="1" type="ORF">F8D52_17150</name>
</gene>
<dbReference type="EMBL" id="VTPV01000010">
    <property type="protein sequence ID" value="KAB1229627.1"/>
    <property type="molecule type" value="Genomic_DNA"/>
</dbReference>
<evidence type="ECO:0000313" key="1">
    <source>
        <dbReference type="EMBL" id="KAB1229627.1"/>
    </source>
</evidence>